<keyword evidence="6" id="KW-0732">Signal</keyword>
<evidence type="ECO:0000256" key="6">
    <source>
        <dbReference type="SAM" id="SignalP"/>
    </source>
</evidence>
<evidence type="ECO:0000256" key="5">
    <source>
        <dbReference type="ARBA" id="ARBA00023157"/>
    </source>
</evidence>
<keyword evidence="8" id="KW-1185">Reference proteome</keyword>
<name>A0A834TS17_9FABA</name>
<protein>
    <submittedName>
        <fullName evidence="7">Putative defensin-like protein 270</fullName>
    </submittedName>
</protein>
<comment type="similarity">
    <text evidence="1">Belongs to the DEFL family.</text>
</comment>
<proteinExistence type="inferred from homology"/>
<comment type="caution">
    <text evidence="7">The sequence shown here is derived from an EMBL/GenBank/DDBJ whole genome shotgun (WGS) entry which is preliminary data.</text>
</comment>
<reference evidence="7" key="1">
    <citation type="submission" date="2020-09" db="EMBL/GenBank/DDBJ databases">
        <title>Genome-Enabled Discovery of Anthraquinone Biosynthesis in Senna tora.</title>
        <authorList>
            <person name="Kang S.-H."/>
            <person name="Pandey R.P."/>
            <person name="Lee C.-M."/>
            <person name="Sim J.-S."/>
            <person name="Jeong J.-T."/>
            <person name="Choi B.-S."/>
            <person name="Jung M."/>
            <person name="Ginzburg D."/>
            <person name="Zhao K."/>
            <person name="Won S.Y."/>
            <person name="Oh T.-J."/>
            <person name="Yu Y."/>
            <person name="Kim N.-H."/>
            <person name="Lee O.R."/>
            <person name="Lee T.-H."/>
            <person name="Bashyal P."/>
            <person name="Kim T.-S."/>
            <person name="Lee W.-H."/>
            <person name="Kawkins C."/>
            <person name="Kim C.-K."/>
            <person name="Kim J.S."/>
            <person name="Ahn B.O."/>
            <person name="Rhee S.Y."/>
            <person name="Sohng J.K."/>
        </authorList>
    </citation>
    <scope>NUCLEOTIDE SEQUENCE</scope>
    <source>
        <tissue evidence="7">Leaf</tissue>
    </source>
</reference>
<organism evidence="7 8">
    <name type="scientific">Senna tora</name>
    <dbReference type="NCBI Taxonomy" id="362788"/>
    <lineage>
        <taxon>Eukaryota</taxon>
        <taxon>Viridiplantae</taxon>
        <taxon>Streptophyta</taxon>
        <taxon>Embryophyta</taxon>
        <taxon>Tracheophyta</taxon>
        <taxon>Spermatophyta</taxon>
        <taxon>Magnoliopsida</taxon>
        <taxon>eudicotyledons</taxon>
        <taxon>Gunneridae</taxon>
        <taxon>Pentapetalae</taxon>
        <taxon>rosids</taxon>
        <taxon>fabids</taxon>
        <taxon>Fabales</taxon>
        <taxon>Fabaceae</taxon>
        <taxon>Caesalpinioideae</taxon>
        <taxon>Cassia clade</taxon>
        <taxon>Senna</taxon>
    </lineage>
</organism>
<evidence type="ECO:0000256" key="1">
    <source>
        <dbReference type="ARBA" id="ARBA00006722"/>
    </source>
</evidence>
<keyword evidence="2" id="KW-0929">Antimicrobial</keyword>
<evidence type="ECO:0000313" key="7">
    <source>
        <dbReference type="EMBL" id="KAF7825881.1"/>
    </source>
</evidence>
<dbReference type="GO" id="GO:0031640">
    <property type="term" value="P:killing of cells of another organism"/>
    <property type="evidence" value="ECO:0007669"/>
    <property type="project" value="UniProtKB-KW"/>
</dbReference>
<accession>A0A834TS17</accession>
<keyword evidence="4" id="KW-0611">Plant defense</keyword>
<dbReference type="Proteomes" id="UP000634136">
    <property type="component" value="Unassembled WGS sequence"/>
</dbReference>
<dbReference type="GO" id="GO:0050832">
    <property type="term" value="P:defense response to fungus"/>
    <property type="evidence" value="ECO:0007669"/>
    <property type="project" value="UniProtKB-KW"/>
</dbReference>
<feature type="signal peptide" evidence="6">
    <location>
        <begin position="1"/>
        <end position="26"/>
    </location>
</feature>
<evidence type="ECO:0000256" key="2">
    <source>
        <dbReference type="ARBA" id="ARBA00022529"/>
    </source>
</evidence>
<evidence type="ECO:0000313" key="8">
    <source>
        <dbReference type="Proteomes" id="UP000634136"/>
    </source>
</evidence>
<evidence type="ECO:0000256" key="4">
    <source>
        <dbReference type="ARBA" id="ARBA00022821"/>
    </source>
</evidence>
<dbReference type="EMBL" id="JAAIUW010000006">
    <property type="protein sequence ID" value="KAF7825881.1"/>
    <property type="molecule type" value="Genomic_DNA"/>
</dbReference>
<dbReference type="Pfam" id="PF25052">
    <property type="entry name" value="AtDEF-like"/>
    <property type="match status" value="1"/>
</dbReference>
<sequence length="76" mass="7876">MASTKAQLCILLIVSLMLFAPSTVRSQSSDCVFAGDCKTKADCAAPCSKLGHSPTAVLCVPYPPETSLHCCCLVAA</sequence>
<keyword evidence="5" id="KW-1015">Disulfide bond</keyword>
<gene>
    <name evidence="7" type="ORF">G2W53_017045</name>
</gene>
<dbReference type="PANTHER" id="PTHR48224">
    <property type="entry name" value="DEFENSIN-LIKE PROTEIN 270-RELATED"/>
    <property type="match status" value="1"/>
</dbReference>
<dbReference type="InterPro" id="IPR010851">
    <property type="entry name" value="DEFL"/>
</dbReference>
<dbReference type="AlphaFoldDB" id="A0A834TS17"/>
<dbReference type="OrthoDB" id="791958at2759"/>
<dbReference type="PANTHER" id="PTHR48224:SF1">
    <property type="entry name" value="DEFENSIN-LIKE PROTEIN 270"/>
    <property type="match status" value="1"/>
</dbReference>
<evidence type="ECO:0000256" key="3">
    <source>
        <dbReference type="ARBA" id="ARBA00022577"/>
    </source>
</evidence>
<feature type="chain" id="PRO_5032603353" evidence="6">
    <location>
        <begin position="27"/>
        <end position="76"/>
    </location>
</feature>
<keyword evidence="3" id="KW-0295">Fungicide</keyword>